<dbReference type="PANTHER" id="PTHR43591">
    <property type="entry name" value="METHYLTRANSFERASE"/>
    <property type="match status" value="1"/>
</dbReference>
<proteinExistence type="predicted"/>
<dbReference type="EMBL" id="JBHSLN010000073">
    <property type="protein sequence ID" value="MFC5298552.1"/>
    <property type="molecule type" value="Genomic_DNA"/>
</dbReference>
<comment type="caution">
    <text evidence="2">The sequence shown here is derived from an EMBL/GenBank/DDBJ whole genome shotgun (WGS) entry which is preliminary data.</text>
</comment>
<dbReference type="GO" id="GO:0032259">
    <property type="term" value="P:methylation"/>
    <property type="evidence" value="ECO:0007669"/>
    <property type="project" value="UniProtKB-KW"/>
</dbReference>
<reference evidence="3" key="1">
    <citation type="journal article" date="2019" name="Int. J. Syst. Evol. Microbiol.">
        <title>The Global Catalogue of Microorganisms (GCM) 10K type strain sequencing project: providing services to taxonomists for standard genome sequencing and annotation.</title>
        <authorList>
            <consortium name="The Broad Institute Genomics Platform"/>
            <consortium name="The Broad Institute Genome Sequencing Center for Infectious Disease"/>
            <person name="Wu L."/>
            <person name="Ma J."/>
        </authorList>
    </citation>
    <scope>NUCLEOTIDE SEQUENCE [LARGE SCALE GENOMIC DNA]</scope>
    <source>
        <strain evidence="3">CGMCC 1.16455</strain>
    </source>
</reference>
<protein>
    <submittedName>
        <fullName evidence="2">Class I SAM-dependent methyltransferase</fullName>
        <ecNumber evidence="2">2.1.1.-</ecNumber>
    </submittedName>
</protein>
<dbReference type="Gene3D" id="3.40.50.150">
    <property type="entry name" value="Vaccinia Virus protein VP39"/>
    <property type="match status" value="1"/>
</dbReference>
<evidence type="ECO:0000313" key="3">
    <source>
        <dbReference type="Proteomes" id="UP001595937"/>
    </source>
</evidence>
<dbReference type="RefSeq" id="WP_343926501.1">
    <property type="nucleotide sequence ID" value="NZ_BAAAIR010000101.1"/>
</dbReference>
<accession>A0ABW0FH08</accession>
<name>A0ABW0FH08_9MICO</name>
<organism evidence="2 3">
    <name type="scientific">Brachybacterium tyrofermentans</name>
    <dbReference type="NCBI Taxonomy" id="47848"/>
    <lineage>
        <taxon>Bacteria</taxon>
        <taxon>Bacillati</taxon>
        <taxon>Actinomycetota</taxon>
        <taxon>Actinomycetes</taxon>
        <taxon>Micrococcales</taxon>
        <taxon>Dermabacteraceae</taxon>
        <taxon>Brachybacterium</taxon>
    </lineage>
</organism>
<dbReference type="GeneID" id="303299264"/>
<dbReference type="GO" id="GO:0008168">
    <property type="term" value="F:methyltransferase activity"/>
    <property type="evidence" value="ECO:0007669"/>
    <property type="project" value="UniProtKB-KW"/>
</dbReference>
<sequence>MSGQAAEDRSMTKAEIAAHDDQRDIGEAGWSSLRALYAEEFDGTVLDAGGGTGIYASALDAAGLDVVLADVDECMLAVARSRGLPAHRVLQADVTALPFADASFDGAHVAHVLHVVDEWRRAIGEVARVVRPGGTVLLALGGAHQSDPELGEISARIDEEIGGMETVTLGQARGLNSPEDADHAFALAGINRAAVRRIDGAHRRTLGQVIDRMLLNPYRSTASREVRARAAERITAWAQDRFGSLERELDVPVGIEYRIYRRRS</sequence>
<dbReference type="PANTHER" id="PTHR43591:SF24">
    <property type="entry name" value="2-METHOXY-6-POLYPRENYL-1,4-BENZOQUINOL METHYLASE, MITOCHONDRIAL"/>
    <property type="match status" value="1"/>
</dbReference>
<evidence type="ECO:0000259" key="1">
    <source>
        <dbReference type="Pfam" id="PF08241"/>
    </source>
</evidence>
<evidence type="ECO:0000313" key="2">
    <source>
        <dbReference type="EMBL" id="MFC5298552.1"/>
    </source>
</evidence>
<gene>
    <name evidence="2" type="ORF">ACFPK8_13635</name>
</gene>
<dbReference type="CDD" id="cd02440">
    <property type="entry name" value="AdoMet_MTases"/>
    <property type="match status" value="1"/>
</dbReference>
<feature type="domain" description="Methyltransferase type 11" evidence="1">
    <location>
        <begin position="46"/>
        <end position="137"/>
    </location>
</feature>
<keyword evidence="2" id="KW-0489">Methyltransferase</keyword>
<keyword evidence="2" id="KW-0808">Transferase</keyword>
<dbReference type="Pfam" id="PF08241">
    <property type="entry name" value="Methyltransf_11"/>
    <property type="match status" value="1"/>
</dbReference>
<dbReference type="Proteomes" id="UP001595937">
    <property type="component" value="Unassembled WGS sequence"/>
</dbReference>
<dbReference type="SUPFAM" id="SSF53335">
    <property type="entry name" value="S-adenosyl-L-methionine-dependent methyltransferases"/>
    <property type="match status" value="1"/>
</dbReference>
<keyword evidence="3" id="KW-1185">Reference proteome</keyword>
<dbReference type="EC" id="2.1.1.-" evidence="2"/>
<dbReference type="InterPro" id="IPR029063">
    <property type="entry name" value="SAM-dependent_MTases_sf"/>
</dbReference>
<dbReference type="Gene3D" id="1.10.8.900">
    <property type="match status" value="1"/>
</dbReference>
<dbReference type="InterPro" id="IPR013216">
    <property type="entry name" value="Methyltransf_11"/>
</dbReference>